<name>A0A6G4UZ41_9ACTN</name>
<evidence type="ECO:0000256" key="1">
    <source>
        <dbReference type="ARBA" id="ARBA00023002"/>
    </source>
</evidence>
<dbReference type="PANTHER" id="PTHR43244">
    <property type="match status" value="1"/>
</dbReference>
<dbReference type="Gene3D" id="3.20.20.30">
    <property type="entry name" value="Luciferase-like domain"/>
    <property type="match status" value="1"/>
</dbReference>
<keyword evidence="1" id="KW-0560">Oxidoreductase</keyword>
<gene>
    <name evidence="3" type="ORF">G5C60_04265</name>
</gene>
<dbReference type="AlphaFoldDB" id="A0A6G4UZ41"/>
<dbReference type="GO" id="GO:0016705">
    <property type="term" value="F:oxidoreductase activity, acting on paired donors, with incorporation or reduction of molecular oxygen"/>
    <property type="evidence" value="ECO:0007669"/>
    <property type="project" value="InterPro"/>
</dbReference>
<evidence type="ECO:0000259" key="2">
    <source>
        <dbReference type="Pfam" id="PF00296"/>
    </source>
</evidence>
<comment type="caution">
    <text evidence="3">The sequence shown here is derived from an EMBL/GenBank/DDBJ whole genome shotgun (WGS) entry which is preliminary data.</text>
</comment>
<dbReference type="PANTHER" id="PTHR43244:SF1">
    <property type="entry name" value="5,10-METHYLENETETRAHYDROMETHANOPTERIN REDUCTASE"/>
    <property type="match status" value="1"/>
</dbReference>
<accession>A0A6G4UZ41</accession>
<sequence>MRVGMTVLPEYSGESARKIWASVEEYGFDHGWTFDHLGWDGLLDGPWYGTMPTLTLAALVTSRLEIGTLVASPNFRHPVTFSRDLIGLDEISEGRLTLGVGAGATSGYDVDVFGAGAPKSRVRRFGEFVELLDRLLREDHVSFQGDYYSAVDARTVPGCRQRPRLPFIVAANGPGAASVAAQYGQGWVTIGGMAERLDEWWGLVSEASDRMTAALATHGREADPEFRRMLQTDAAPVLSIQSADCFDDFLGRADELGFTDVVAPWPRAQGPFSAPRSVVDRIAADVLPRWRTPGND</sequence>
<evidence type="ECO:0000313" key="4">
    <source>
        <dbReference type="Proteomes" id="UP000472335"/>
    </source>
</evidence>
<dbReference type="Proteomes" id="UP000472335">
    <property type="component" value="Unassembled WGS sequence"/>
</dbReference>
<evidence type="ECO:0000313" key="3">
    <source>
        <dbReference type="EMBL" id="NGO06903.1"/>
    </source>
</evidence>
<dbReference type="EMBL" id="JAAKZY010000008">
    <property type="protein sequence ID" value="NGO06903.1"/>
    <property type="molecule type" value="Genomic_DNA"/>
</dbReference>
<keyword evidence="4" id="KW-1185">Reference proteome</keyword>
<organism evidence="3 4">
    <name type="scientific">Streptomyces scabichelini</name>
    <dbReference type="NCBI Taxonomy" id="2711217"/>
    <lineage>
        <taxon>Bacteria</taxon>
        <taxon>Bacillati</taxon>
        <taxon>Actinomycetota</taxon>
        <taxon>Actinomycetes</taxon>
        <taxon>Kitasatosporales</taxon>
        <taxon>Streptomycetaceae</taxon>
        <taxon>Streptomyces</taxon>
    </lineage>
</organism>
<reference evidence="3 4" key="1">
    <citation type="submission" date="2020-02" db="EMBL/GenBank/DDBJ databases">
        <title>Whole-genome analyses of novel actinobacteria.</title>
        <authorList>
            <person name="Sahin N."/>
            <person name="Gencbay T."/>
        </authorList>
    </citation>
    <scope>NUCLEOTIDE SEQUENCE [LARGE SCALE GENOMIC DNA]</scope>
    <source>
        <strain evidence="3 4">HC44</strain>
    </source>
</reference>
<dbReference type="InterPro" id="IPR011251">
    <property type="entry name" value="Luciferase-like_dom"/>
</dbReference>
<dbReference type="SUPFAM" id="SSF51679">
    <property type="entry name" value="Bacterial luciferase-like"/>
    <property type="match status" value="1"/>
</dbReference>
<proteinExistence type="predicted"/>
<dbReference type="RefSeq" id="WP_165254823.1">
    <property type="nucleotide sequence ID" value="NZ_JAAKZY010000008.1"/>
</dbReference>
<dbReference type="InterPro" id="IPR050564">
    <property type="entry name" value="F420-G6PD/mer"/>
</dbReference>
<protein>
    <submittedName>
        <fullName evidence="3">LLM class flavin-dependent oxidoreductase</fullName>
    </submittedName>
</protein>
<dbReference type="InterPro" id="IPR036661">
    <property type="entry name" value="Luciferase-like_sf"/>
</dbReference>
<feature type="domain" description="Luciferase-like" evidence="2">
    <location>
        <begin position="15"/>
        <end position="232"/>
    </location>
</feature>
<dbReference type="Pfam" id="PF00296">
    <property type="entry name" value="Bac_luciferase"/>
    <property type="match status" value="1"/>
</dbReference>